<accession>A0A650MLL3</accession>
<dbReference type="Proteomes" id="UP000789738">
    <property type="component" value="Unassembled WGS sequence"/>
</dbReference>
<dbReference type="AlphaFoldDB" id="A0A650MLL3"/>
<dbReference type="Proteomes" id="UP000431451">
    <property type="component" value="Unassembled WGS sequence"/>
</dbReference>
<name>A0A650MLL3_9CLOT</name>
<dbReference type="EMBL" id="CAKJVE010000002">
    <property type="protein sequence ID" value="CAG9702286.1"/>
    <property type="molecule type" value="Genomic_DNA"/>
</dbReference>
<proteinExistence type="predicted"/>
<evidence type="ECO:0000313" key="3">
    <source>
        <dbReference type="Proteomes" id="UP000431451"/>
    </source>
</evidence>
<gene>
    <name evidence="1" type="ORF">CNEO_20026</name>
    <name evidence="2" type="ORF">CNEONATNEC25_02316</name>
</gene>
<reference evidence="2 3" key="1">
    <citation type="submission" date="2018-06" db="EMBL/GenBank/DDBJ databases">
        <authorList>
            <consortium name="IHU Genomes"/>
        </authorList>
    </citation>
    <scope>NUCLEOTIDE SEQUENCE [LARGE SCALE GENOMIC DNA]</scope>
    <source>
        <strain evidence="2 3">NEC25</strain>
    </source>
</reference>
<protein>
    <submittedName>
        <fullName evidence="2">Uncharacterized protein</fullName>
    </submittedName>
</protein>
<evidence type="ECO:0000313" key="1">
    <source>
        <dbReference type="EMBL" id="CAG9702286.1"/>
    </source>
</evidence>
<reference evidence="1" key="2">
    <citation type="submission" date="2021-10" db="EMBL/GenBank/DDBJ databases">
        <authorList>
            <person name="Mesa V."/>
        </authorList>
    </citation>
    <scope>NUCLEOTIDE SEQUENCE</scope>
    <source>
        <strain evidence="1">CC3_PB</strain>
    </source>
</reference>
<organism evidence="2 3">
    <name type="scientific">Clostridium neonatale</name>
    <dbReference type="NCBI Taxonomy" id="137838"/>
    <lineage>
        <taxon>Bacteria</taxon>
        <taxon>Bacillati</taxon>
        <taxon>Bacillota</taxon>
        <taxon>Clostridia</taxon>
        <taxon>Eubacteriales</taxon>
        <taxon>Clostridiaceae</taxon>
        <taxon>Clostridium</taxon>
    </lineage>
</organism>
<sequence length="36" mass="4308">MELLFLPVILIVLFMLYQKGKFDKGEYKNNILVYLT</sequence>
<evidence type="ECO:0000313" key="2">
    <source>
        <dbReference type="EMBL" id="VCT84716.1"/>
    </source>
</evidence>
<dbReference type="EMBL" id="UWJD01000002">
    <property type="protein sequence ID" value="VCT84716.1"/>
    <property type="molecule type" value="Genomic_DNA"/>
</dbReference>